<dbReference type="EMBL" id="VUJX02000007">
    <property type="protein sequence ID" value="KAL0934134.1"/>
    <property type="molecule type" value="Genomic_DNA"/>
</dbReference>
<evidence type="ECO:0000313" key="1">
    <source>
        <dbReference type="EMBL" id="KAL0934134.1"/>
    </source>
</evidence>
<reference evidence="1 2" key="1">
    <citation type="journal article" date="2020" name="Phytopathology">
        <title>Genome Sequence Resources of Colletotrichum truncatum, C. plurivorum, C. musicola, and C. sojae: Four Species Pathogenic to Soybean (Glycine max).</title>
        <authorList>
            <person name="Rogerio F."/>
            <person name="Boufleur T.R."/>
            <person name="Ciampi-Guillardi M."/>
            <person name="Sukno S.A."/>
            <person name="Thon M.R."/>
            <person name="Massola Junior N.S."/>
            <person name="Baroncelli R."/>
        </authorList>
    </citation>
    <scope>NUCLEOTIDE SEQUENCE [LARGE SCALE GENOMIC DNA]</scope>
    <source>
        <strain evidence="1 2">CMES1059</strain>
    </source>
</reference>
<sequence>MALQSIENLFPRLEGISPLLEPTSLDAEAEEDLNLYYQLPAQAQSGLLVNEEVGIYENDFGISSKSIQDQLETDSEIPPTLVSSEATRSGHNSLRDVHVLAQKVIFLPTFIEYPETSENGVLYVIDIRTLNEEDIKSPWRMI</sequence>
<evidence type="ECO:0000313" key="2">
    <source>
        <dbReference type="Proteomes" id="UP000805649"/>
    </source>
</evidence>
<accession>A0ACC3YQC3</accession>
<comment type="caution">
    <text evidence="1">The sequence shown here is derived from an EMBL/GenBank/DDBJ whole genome shotgun (WGS) entry which is preliminary data.</text>
</comment>
<name>A0ACC3YQC3_COLTU</name>
<organism evidence="1 2">
    <name type="scientific">Colletotrichum truncatum</name>
    <name type="common">Anthracnose fungus</name>
    <name type="synonym">Colletotrichum capsici</name>
    <dbReference type="NCBI Taxonomy" id="5467"/>
    <lineage>
        <taxon>Eukaryota</taxon>
        <taxon>Fungi</taxon>
        <taxon>Dikarya</taxon>
        <taxon>Ascomycota</taxon>
        <taxon>Pezizomycotina</taxon>
        <taxon>Sordariomycetes</taxon>
        <taxon>Hypocreomycetidae</taxon>
        <taxon>Glomerellales</taxon>
        <taxon>Glomerellaceae</taxon>
        <taxon>Colletotrichum</taxon>
        <taxon>Colletotrichum truncatum species complex</taxon>
    </lineage>
</organism>
<protein>
    <submittedName>
        <fullName evidence="1">Uncharacterized protein</fullName>
    </submittedName>
</protein>
<proteinExistence type="predicted"/>
<keyword evidence="2" id="KW-1185">Reference proteome</keyword>
<gene>
    <name evidence="1" type="ORF">CTRU02_210933</name>
</gene>
<dbReference type="Proteomes" id="UP000805649">
    <property type="component" value="Unassembled WGS sequence"/>
</dbReference>